<organism evidence="3 4">
    <name type="scientific">Staphylococcus xylosus</name>
    <dbReference type="NCBI Taxonomy" id="1288"/>
    <lineage>
        <taxon>Bacteria</taxon>
        <taxon>Bacillati</taxon>
        <taxon>Bacillota</taxon>
        <taxon>Bacilli</taxon>
        <taxon>Bacillales</taxon>
        <taxon>Staphylococcaceae</taxon>
        <taxon>Staphylococcus</taxon>
    </lineage>
</organism>
<dbReference type="EMBL" id="QXUL01000034">
    <property type="protein sequence ID" value="RIN10659.1"/>
    <property type="molecule type" value="Genomic_DNA"/>
</dbReference>
<dbReference type="InterPro" id="IPR036928">
    <property type="entry name" value="AS_sf"/>
</dbReference>
<evidence type="ECO:0000313" key="4">
    <source>
        <dbReference type="Proteomes" id="UP000285567"/>
    </source>
</evidence>
<comment type="caution">
    <text evidence="3">The sequence shown here is derived from an EMBL/GenBank/DDBJ whole genome shotgun (WGS) entry which is preliminary data.</text>
</comment>
<evidence type="ECO:0000313" key="3">
    <source>
        <dbReference type="EMBL" id="RIN10659.1"/>
    </source>
</evidence>
<dbReference type="PANTHER" id="PTHR11895">
    <property type="entry name" value="TRANSAMIDASE"/>
    <property type="match status" value="1"/>
</dbReference>
<dbReference type="Proteomes" id="UP000285567">
    <property type="component" value="Unassembled WGS sequence"/>
</dbReference>
<reference evidence="3 4" key="1">
    <citation type="journal article" date="2016" name="Front. Microbiol.">
        <title>Comprehensive Phylogenetic Analysis of Bovine Non-aureus Staphylococci Species Based on Whole-Genome Sequencing.</title>
        <authorList>
            <person name="Naushad S."/>
            <person name="Barkema H.W."/>
            <person name="Luby C."/>
            <person name="Condas L.A."/>
            <person name="Nobrega D.B."/>
            <person name="Carson D.A."/>
            <person name="De Buck J."/>
        </authorList>
    </citation>
    <scope>NUCLEOTIDE SEQUENCE [LARGE SCALE GENOMIC DNA]</scope>
    <source>
        <strain evidence="3 4">SNUC 102</strain>
    </source>
</reference>
<dbReference type="AlphaFoldDB" id="A0A418INC6"/>
<feature type="domain" description="Amidase" evidence="2">
    <location>
        <begin position="21"/>
        <end position="415"/>
    </location>
</feature>
<dbReference type="InterPro" id="IPR023631">
    <property type="entry name" value="Amidase_dom"/>
</dbReference>
<comment type="similarity">
    <text evidence="1">Belongs to the amidase family.</text>
</comment>
<proteinExistence type="inferred from homology"/>
<dbReference type="PANTHER" id="PTHR11895:SF7">
    <property type="entry name" value="GLUTAMYL-TRNA(GLN) AMIDOTRANSFERASE SUBUNIT A, MITOCHONDRIAL"/>
    <property type="match status" value="1"/>
</dbReference>
<sequence length="430" mass="48432">MHSIKELLNLYKSNQLIPKNVVFDYIDNIINNDSYNTFITITQNKALEDIENHSKKNFLIPISIKDIYDIKGYPTSNGYLYHKNDIACTSSTMVKTLEEKGFLIVGKNNLTTYSTSVTSKNSIYGDVINPKNKYLTAGGSSSGSAVAVASNMVPCALGSDTSGSTRIPASCCGIVGLKPTYDKSNTTDMTPISQTLDHVGFLTRDVKDIEILFAKLNNISTTFKRKINIGVPLNYFSDNIDSEINDMMEEVYSNFKDIGFSLLPIDTSFLNNQDLITISRNIGTPEMAIYHTKYINQKLYPSYLKELFLKSKNITSIDYLKAMDDRLKLKNKFNKIFKKIDVLLTPTMPIKVPKTSEKNKFYNGSNYDIENIMIKYTTVFNLTGHPAMTIPSGYILDNVSQGIQLIAPYNREHLLFDVARSYEDFIAKQS</sequence>
<keyword evidence="4" id="KW-1185">Reference proteome</keyword>
<dbReference type="Pfam" id="PF01425">
    <property type="entry name" value="Amidase"/>
    <property type="match status" value="1"/>
</dbReference>
<gene>
    <name evidence="3" type="ORF">BU097_07850</name>
</gene>
<dbReference type="GO" id="GO:0003824">
    <property type="term" value="F:catalytic activity"/>
    <property type="evidence" value="ECO:0007669"/>
    <property type="project" value="InterPro"/>
</dbReference>
<dbReference type="OrthoDB" id="9811471at2"/>
<dbReference type="RefSeq" id="WP_119603928.1">
    <property type="nucleotide sequence ID" value="NZ_QXUL01000034.1"/>
</dbReference>
<dbReference type="InterPro" id="IPR000120">
    <property type="entry name" value="Amidase"/>
</dbReference>
<evidence type="ECO:0000256" key="1">
    <source>
        <dbReference type="ARBA" id="ARBA00009199"/>
    </source>
</evidence>
<accession>A0A418INC6</accession>
<dbReference type="SUPFAM" id="SSF75304">
    <property type="entry name" value="Amidase signature (AS) enzymes"/>
    <property type="match status" value="1"/>
</dbReference>
<protein>
    <submittedName>
        <fullName evidence="3">Amidase</fullName>
    </submittedName>
</protein>
<evidence type="ECO:0000259" key="2">
    <source>
        <dbReference type="Pfam" id="PF01425"/>
    </source>
</evidence>
<dbReference type="Gene3D" id="3.90.1300.10">
    <property type="entry name" value="Amidase signature (AS) domain"/>
    <property type="match status" value="1"/>
</dbReference>
<name>A0A418INC6_STAXY</name>